<dbReference type="CDD" id="cd00320">
    <property type="entry name" value="cpn10"/>
    <property type="match status" value="1"/>
</dbReference>
<dbReference type="Gene3D" id="2.30.33.40">
    <property type="entry name" value="GroES chaperonin"/>
    <property type="match status" value="1"/>
</dbReference>
<organism evidence="5 6">
    <name type="scientific">Candidatus Obscuribacter phosphatis</name>
    <dbReference type="NCBI Taxonomy" id="1906157"/>
    <lineage>
        <taxon>Bacteria</taxon>
        <taxon>Bacillati</taxon>
        <taxon>Candidatus Melainabacteria</taxon>
        <taxon>Candidatus Obscuribacterales</taxon>
        <taxon>Candidatus Obscuribacteraceae</taxon>
        <taxon>Candidatus Obscuribacter</taxon>
    </lineage>
</organism>
<dbReference type="GO" id="GO:0044183">
    <property type="term" value="F:protein folding chaperone"/>
    <property type="evidence" value="ECO:0007669"/>
    <property type="project" value="InterPro"/>
</dbReference>
<dbReference type="GO" id="GO:0051087">
    <property type="term" value="F:protein-folding chaperone binding"/>
    <property type="evidence" value="ECO:0007669"/>
    <property type="project" value="TreeGrafter"/>
</dbReference>
<keyword evidence="3" id="KW-0963">Cytoplasm</keyword>
<comment type="caution">
    <text evidence="5">The sequence shown here is derived from an EMBL/GenBank/DDBJ whole genome shotgun (WGS) entry which is preliminary data.</text>
</comment>
<dbReference type="NCBIfam" id="NF001531">
    <property type="entry name" value="PRK00364.2-2"/>
    <property type="match status" value="1"/>
</dbReference>
<dbReference type="EMBL" id="JAFLCK010000014">
    <property type="protein sequence ID" value="MBN8660885.1"/>
    <property type="molecule type" value="Genomic_DNA"/>
</dbReference>
<dbReference type="SUPFAM" id="SSF50129">
    <property type="entry name" value="GroES-like"/>
    <property type="match status" value="1"/>
</dbReference>
<evidence type="ECO:0000313" key="6">
    <source>
        <dbReference type="Proteomes" id="UP000664277"/>
    </source>
</evidence>
<keyword evidence="2 3" id="KW-0143">Chaperone</keyword>
<dbReference type="GO" id="GO:0005737">
    <property type="term" value="C:cytoplasm"/>
    <property type="evidence" value="ECO:0007669"/>
    <property type="project" value="UniProtKB-SubCell"/>
</dbReference>
<dbReference type="SMART" id="SM00883">
    <property type="entry name" value="Cpn10"/>
    <property type="match status" value="1"/>
</dbReference>
<dbReference type="NCBIfam" id="NF001527">
    <property type="entry name" value="PRK00364.1-2"/>
    <property type="match status" value="1"/>
</dbReference>
<accession>A0A8J7PLK8</accession>
<dbReference type="PANTHER" id="PTHR10772">
    <property type="entry name" value="10 KDA HEAT SHOCK PROTEIN"/>
    <property type="match status" value="1"/>
</dbReference>
<dbReference type="PRINTS" id="PR00297">
    <property type="entry name" value="CHAPERONIN10"/>
</dbReference>
<sequence>MATASASKLQLKPLADRVVVKKLEAEEKTAGGIVLPDTAKEKPQQGEILAVGAGRLDEKGNRQPLEVKVGDKVLFAKYSGTEVKIDGHEYLILAERDILAVIG</sequence>
<reference evidence="5" key="1">
    <citation type="submission" date="2021-02" db="EMBL/GenBank/DDBJ databases">
        <title>Genome-Resolved Metagenomics of a Microbial Community Performing Photosynthetic Biological Nutrient Removal.</title>
        <authorList>
            <person name="Mcdaniel E.A."/>
        </authorList>
    </citation>
    <scope>NUCLEOTIDE SEQUENCE</scope>
    <source>
        <strain evidence="5">UWPOB_OBS1</strain>
    </source>
</reference>
<dbReference type="PANTHER" id="PTHR10772:SF58">
    <property type="entry name" value="CO-CHAPERONIN GROES"/>
    <property type="match status" value="1"/>
</dbReference>
<dbReference type="InterPro" id="IPR018369">
    <property type="entry name" value="Chaprnonin_Cpn10_CS"/>
</dbReference>
<dbReference type="FunFam" id="2.30.33.40:FF:000001">
    <property type="entry name" value="10 kDa chaperonin"/>
    <property type="match status" value="1"/>
</dbReference>
<dbReference type="GO" id="GO:0005524">
    <property type="term" value="F:ATP binding"/>
    <property type="evidence" value="ECO:0007669"/>
    <property type="project" value="InterPro"/>
</dbReference>
<dbReference type="GO" id="GO:0046872">
    <property type="term" value="F:metal ion binding"/>
    <property type="evidence" value="ECO:0007669"/>
    <property type="project" value="TreeGrafter"/>
</dbReference>
<dbReference type="Pfam" id="PF00166">
    <property type="entry name" value="Cpn10"/>
    <property type="match status" value="1"/>
</dbReference>
<dbReference type="AlphaFoldDB" id="A0A8J7PLK8"/>
<evidence type="ECO:0000256" key="1">
    <source>
        <dbReference type="ARBA" id="ARBA00006975"/>
    </source>
</evidence>
<dbReference type="InterPro" id="IPR020818">
    <property type="entry name" value="Chaperonin_GroES"/>
</dbReference>
<dbReference type="PROSITE" id="PS00681">
    <property type="entry name" value="CHAPERONINS_CPN10"/>
    <property type="match status" value="1"/>
</dbReference>
<evidence type="ECO:0000256" key="3">
    <source>
        <dbReference type="HAMAP-Rule" id="MF_00580"/>
    </source>
</evidence>
<protein>
    <recommendedName>
        <fullName evidence="3">Co-chaperonin GroES</fullName>
    </recommendedName>
    <alternativeName>
        <fullName evidence="3">10 kDa chaperonin</fullName>
    </alternativeName>
    <alternativeName>
        <fullName evidence="3">Chaperonin-10</fullName>
        <shortName evidence="3">Cpn10</shortName>
    </alternativeName>
</protein>
<comment type="similarity">
    <text evidence="1 3 4">Belongs to the GroES chaperonin family.</text>
</comment>
<dbReference type="HAMAP" id="MF_00580">
    <property type="entry name" value="CH10"/>
    <property type="match status" value="1"/>
</dbReference>
<gene>
    <name evidence="3 5" type="primary">groES</name>
    <name evidence="3" type="synonym">groS</name>
    <name evidence="5" type="ORF">J0M35_11000</name>
</gene>
<dbReference type="NCBIfam" id="NF001530">
    <property type="entry name" value="PRK00364.1-6"/>
    <property type="match status" value="1"/>
</dbReference>
<dbReference type="InterPro" id="IPR011032">
    <property type="entry name" value="GroES-like_sf"/>
</dbReference>
<name>A0A8J7PLK8_9BACT</name>
<evidence type="ECO:0000256" key="4">
    <source>
        <dbReference type="RuleBase" id="RU000535"/>
    </source>
</evidence>
<comment type="subcellular location">
    <subcellularLocation>
        <location evidence="3">Cytoplasm</location>
    </subcellularLocation>
</comment>
<evidence type="ECO:0000313" key="5">
    <source>
        <dbReference type="EMBL" id="MBN8660885.1"/>
    </source>
</evidence>
<proteinExistence type="inferred from homology"/>
<dbReference type="Proteomes" id="UP000664277">
    <property type="component" value="Unassembled WGS sequence"/>
</dbReference>
<dbReference type="NCBIfam" id="NF001533">
    <property type="entry name" value="PRK00364.2-4"/>
    <property type="match status" value="1"/>
</dbReference>
<comment type="subunit">
    <text evidence="3">Heptamer of 7 subunits arranged in a ring. Interacts with the chaperonin GroEL.</text>
</comment>
<dbReference type="InterPro" id="IPR037124">
    <property type="entry name" value="Chaperonin_GroES_sf"/>
</dbReference>
<dbReference type="GO" id="GO:0051082">
    <property type="term" value="F:unfolded protein binding"/>
    <property type="evidence" value="ECO:0007669"/>
    <property type="project" value="TreeGrafter"/>
</dbReference>
<evidence type="ECO:0000256" key="2">
    <source>
        <dbReference type="ARBA" id="ARBA00023186"/>
    </source>
</evidence>
<dbReference type="NCBIfam" id="NF001534">
    <property type="entry name" value="PRK00364.2-5"/>
    <property type="match status" value="1"/>
</dbReference>
<dbReference type="NCBIfam" id="NF001529">
    <property type="entry name" value="PRK00364.1-5"/>
    <property type="match status" value="1"/>
</dbReference>
<comment type="function">
    <text evidence="3 4">Together with the chaperonin GroEL, plays an essential role in assisting protein folding. The GroEL-GroES system forms a nano-cage that allows encapsulation of the non-native substrate proteins and provides a physical environment optimized to promote and accelerate protein folding. GroES binds to the apical surface of the GroEL ring, thereby capping the opening of the GroEL channel.</text>
</comment>